<reference evidence="1 2" key="1">
    <citation type="submission" date="2018-04" db="EMBL/GenBank/DDBJ databases">
        <title>Whole genome sequencing of Morganella morganii AR_0133.</title>
        <authorList>
            <person name="Conlan S."/>
            <person name="Thomas P.J."/>
            <person name="Mullikin J."/>
            <person name="Frank K.M."/>
            <person name="Segre J.A."/>
        </authorList>
    </citation>
    <scope>NUCLEOTIDE SEQUENCE [LARGE SCALE GENOMIC DNA]</scope>
    <source>
        <strain evidence="1 2">AR_0133</strain>
    </source>
</reference>
<evidence type="ECO:0008006" key="3">
    <source>
        <dbReference type="Google" id="ProtNLM"/>
    </source>
</evidence>
<dbReference type="InterPro" id="IPR047729">
    <property type="entry name" value="Sce7726-like"/>
</dbReference>
<dbReference type="RefSeq" id="WP_108655986.1">
    <property type="nucleotide sequence ID" value="NZ_CP028956.1"/>
</dbReference>
<name>A0AAU8ZL56_MORMO</name>
<gene>
    <name evidence="1" type="ORF">AM380_08195</name>
</gene>
<sequence length="229" mass="26919">MKSTDRVLEASIKKIVINHLLFKGNELQSNDETFIISEFSIANFSRRVDLVLAKKDNFYAFEIKSEFDSLVRLEGQVNEYIEHFDKVIVVTVEKYVEKVLKLTPVTVAVWELSNFDLKVIRRGKINKINNKRVFLKMMTHSELLNLAKKSDVKLVDKKRKVVEELLYNLPLKTLRKSAVEYIKCRYKKRGSNYYDKFYFEYKKNKKTSVSDNKKEPTNIDSFINVLGDL</sequence>
<proteinExistence type="predicted"/>
<accession>A0AAU8ZL56</accession>
<dbReference type="Proteomes" id="UP000244682">
    <property type="component" value="Chromosome"/>
</dbReference>
<dbReference type="NCBIfam" id="NF033832">
    <property type="entry name" value="sce7726_fam"/>
    <property type="match status" value="1"/>
</dbReference>
<organism evidence="1 2">
    <name type="scientific">Morganella morganii</name>
    <name type="common">Proteus morganii</name>
    <dbReference type="NCBI Taxonomy" id="582"/>
    <lineage>
        <taxon>Bacteria</taxon>
        <taxon>Pseudomonadati</taxon>
        <taxon>Pseudomonadota</taxon>
        <taxon>Gammaproteobacteria</taxon>
        <taxon>Enterobacterales</taxon>
        <taxon>Morganellaceae</taxon>
        <taxon>Morganella</taxon>
    </lineage>
</organism>
<evidence type="ECO:0000313" key="1">
    <source>
        <dbReference type="EMBL" id="AWC93608.1"/>
    </source>
</evidence>
<dbReference type="AlphaFoldDB" id="A0AAU8ZL56"/>
<dbReference type="EMBL" id="CP028956">
    <property type="protein sequence ID" value="AWC93608.1"/>
    <property type="molecule type" value="Genomic_DNA"/>
</dbReference>
<protein>
    <recommendedName>
        <fullName evidence="3">Sce7726 family protein</fullName>
    </recommendedName>
</protein>
<evidence type="ECO:0000313" key="2">
    <source>
        <dbReference type="Proteomes" id="UP000244682"/>
    </source>
</evidence>